<feature type="compositionally biased region" description="Polar residues" evidence="1">
    <location>
        <begin position="1"/>
        <end position="12"/>
    </location>
</feature>
<sequence length="394" mass="44914">MSSTTVTETVTANDLAGSPAAPVKPVEDGPAAFSSSSEANQGYKYLSTSDVDHFLTKGWLLVPNAIKQDYIDSWMKDLFVRIGYDEHDKSTWHTEYLHLPRHREVPAEDFCPDAWNKITEIAGGLDRIDPVRERYYGDAFIVNFGSEDKTKLVEDKFRPQERSGWHVDDDWYRCFLDSSGNAMTIIHVFTDIPPRGGGTWLCEDGLKGVVEYLYDHPEGVDPPIDHASTFCAGIKDCKQFHATTAKKGDVIILHGLLPHVSSPNYLHYARPISNPHVALHSPHNFNRPDRDYSLLEQVILNNLRRESIPEYKPTRERKFWYPRNAGFKRAKAQEELERMITTAKAKGLDETSVDSIYLRKGTKEFDEFERRNGFDKEPNPVSGLLMEQHPIGKF</sequence>
<evidence type="ECO:0000313" key="3">
    <source>
        <dbReference type="Proteomes" id="UP000279259"/>
    </source>
</evidence>
<comment type="caution">
    <text evidence="2">The sequence shown here is derived from an EMBL/GenBank/DDBJ whole genome shotgun (WGS) entry which is preliminary data.</text>
</comment>
<name>A0A427XMK2_9TREE</name>
<protein>
    <submittedName>
        <fullName evidence="2">Uncharacterized protein</fullName>
    </submittedName>
</protein>
<dbReference type="EMBL" id="RSCD01000036">
    <property type="protein sequence ID" value="RSH80149.1"/>
    <property type="molecule type" value="Genomic_DNA"/>
</dbReference>
<organism evidence="2 3">
    <name type="scientific">Saitozyma podzolica</name>
    <dbReference type="NCBI Taxonomy" id="1890683"/>
    <lineage>
        <taxon>Eukaryota</taxon>
        <taxon>Fungi</taxon>
        <taxon>Dikarya</taxon>
        <taxon>Basidiomycota</taxon>
        <taxon>Agaricomycotina</taxon>
        <taxon>Tremellomycetes</taxon>
        <taxon>Tremellales</taxon>
        <taxon>Trimorphomycetaceae</taxon>
        <taxon>Saitozyma</taxon>
    </lineage>
</organism>
<reference evidence="2 3" key="1">
    <citation type="submission" date="2018-11" db="EMBL/GenBank/DDBJ databases">
        <title>Genome sequence of Saitozyma podzolica DSM 27192.</title>
        <authorList>
            <person name="Aliyu H."/>
            <person name="Gorte O."/>
            <person name="Ochsenreither K."/>
        </authorList>
    </citation>
    <scope>NUCLEOTIDE SEQUENCE [LARGE SCALE GENOMIC DNA]</scope>
    <source>
        <strain evidence="2 3">DSM 27192</strain>
    </source>
</reference>
<evidence type="ECO:0000313" key="2">
    <source>
        <dbReference type="EMBL" id="RSH80149.1"/>
    </source>
</evidence>
<feature type="region of interest" description="Disordered" evidence="1">
    <location>
        <begin position="1"/>
        <end position="37"/>
    </location>
</feature>
<evidence type="ECO:0000256" key="1">
    <source>
        <dbReference type="SAM" id="MobiDB-lite"/>
    </source>
</evidence>
<dbReference type="OrthoDB" id="4664297at2759"/>
<dbReference type="Proteomes" id="UP000279259">
    <property type="component" value="Unassembled WGS sequence"/>
</dbReference>
<dbReference type="AlphaFoldDB" id="A0A427XMK2"/>
<proteinExistence type="predicted"/>
<accession>A0A427XMK2</accession>
<gene>
    <name evidence="2" type="ORF">EHS25_007254</name>
</gene>
<dbReference type="SUPFAM" id="SSF51197">
    <property type="entry name" value="Clavaminate synthase-like"/>
    <property type="match status" value="1"/>
</dbReference>
<keyword evidence="3" id="KW-1185">Reference proteome</keyword>
<dbReference type="Gene3D" id="2.60.120.620">
    <property type="entry name" value="q2cbj1_9rhob like domain"/>
    <property type="match status" value="1"/>
</dbReference>